<dbReference type="AlphaFoldDB" id="A0AAP0RBF4"/>
<dbReference type="EMBL" id="JBBPBK010000011">
    <property type="protein sequence ID" value="KAK9274542.1"/>
    <property type="molecule type" value="Genomic_DNA"/>
</dbReference>
<protein>
    <recommendedName>
        <fullName evidence="3">F-box protein</fullName>
    </recommendedName>
</protein>
<keyword evidence="2" id="KW-1185">Reference proteome</keyword>
<evidence type="ECO:0000313" key="2">
    <source>
        <dbReference type="Proteomes" id="UP001415857"/>
    </source>
</evidence>
<proteinExistence type="predicted"/>
<evidence type="ECO:0000313" key="1">
    <source>
        <dbReference type="EMBL" id="KAK9274542.1"/>
    </source>
</evidence>
<accession>A0AAP0RBF4</accession>
<evidence type="ECO:0008006" key="3">
    <source>
        <dbReference type="Google" id="ProtNLM"/>
    </source>
</evidence>
<reference evidence="1 2" key="1">
    <citation type="journal article" date="2024" name="Plant J.">
        <title>Genome sequences and population genomics reveal climatic adaptation and genomic divergence between two closely related sweetgum species.</title>
        <authorList>
            <person name="Xu W.Q."/>
            <person name="Ren C.Q."/>
            <person name="Zhang X.Y."/>
            <person name="Comes H.P."/>
            <person name="Liu X.H."/>
            <person name="Li Y.G."/>
            <person name="Kettle C.J."/>
            <person name="Jalonen R."/>
            <person name="Gaisberger H."/>
            <person name="Ma Y.Z."/>
            <person name="Qiu Y.X."/>
        </authorList>
    </citation>
    <scope>NUCLEOTIDE SEQUENCE [LARGE SCALE GENOMIC DNA]</scope>
    <source>
        <strain evidence="1">Hangzhou</strain>
    </source>
</reference>
<comment type="caution">
    <text evidence="1">The sequence shown here is derived from an EMBL/GenBank/DDBJ whole genome shotgun (WGS) entry which is preliminary data.</text>
</comment>
<gene>
    <name evidence="1" type="ORF">L1049_021791</name>
</gene>
<dbReference type="Proteomes" id="UP001415857">
    <property type="component" value="Unassembled WGS sequence"/>
</dbReference>
<organism evidence="1 2">
    <name type="scientific">Liquidambar formosana</name>
    <name type="common">Formosan gum</name>
    <dbReference type="NCBI Taxonomy" id="63359"/>
    <lineage>
        <taxon>Eukaryota</taxon>
        <taxon>Viridiplantae</taxon>
        <taxon>Streptophyta</taxon>
        <taxon>Embryophyta</taxon>
        <taxon>Tracheophyta</taxon>
        <taxon>Spermatophyta</taxon>
        <taxon>Magnoliopsida</taxon>
        <taxon>eudicotyledons</taxon>
        <taxon>Gunneridae</taxon>
        <taxon>Pentapetalae</taxon>
        <taxon>Saxifragales</taxon>
        <taxon>Altingiaceae</taxon>
        <taxon>Liquidambar</taxon>
    </lineage>
</organism>
<sequence>MGKGMKLGLAMVKVDLIQIYLKDGIGGCSGDLGSSVGFFFKLSVANSLSLAIYDTDTICPSLAIGVSALVDSPVSALRPSPLGPPPSTEVYEWDISSVSKLDTHGLDLYLKGVIVQPSCFGLICLCVEETNKSQFSIWNRILGDYAFLAQDERGCSCKHYNREAFACDGVAWRPGENGIKEWVMAVLKFEVNEDGGTSLMVPTYERNLYLVEVDDWDSSSVSKYNTHGLDLYMKGVIVQHSCDGLIFNMESNFG</sequence>
<name>A0AAP0RBF4_LIQFO</name>